<name>A0AAN7UXH3_9PEZI</name>
<dbReference type="Proteomes" id="UP001305414">
    <property type="component" value="Unassembled WGS sequence"/>
</dbReference>
<evidence type="ECO:0000313" key="4">
    <source>
        <dbReference type="Proteomes" id="UP001305414"/>
    </source>
</evidence>
<protein>
    <submittedName>
        <fullName evidence="3">Uncharacterized protein</fullName>
    </submittedName>
</protein>
<dbReference type="EMBL" id="JAWHQM010000046">
    <property type="protein sequence ID" value="KAK5634966.1"/>
    <property type="molecule type" value="Genomic_DNA"/>
</dbReference>
<reference evidence="3 4" key="1">
    <citation type="submission" date="2023-10" db="EMBL/GenBank/DDBJ databases">
        <title>Draft genome sequence of Xylaria bambusicola isolate GMP-LS, the root and basal stem rot pathogen of sugarcane in Indonesia.</title>
        <authorList>
            <person name="Selvaraj P."/>
            <person name="Muralishankar V."/>
            <person name="Muruganantham S."/>
            <person name="Sp S."/>
            <person name="Haryani S."/>
            <person name="Lau K.J.X."/>
            <person name="Naqvi N.I."/>
        </authorList>
    </citation>
    <scope>NUCLEOTIDE SEQUENCE [LARGE SCALE GENOMIC DNA]</scope>
    <source>
        <strain evidence="3">GMP-LS</strain>
    </source>
</reference>
<evidence type="ECO:0000256" key="2">
    <source>
        <dbReference type="SAM" id="MobiDB-lite"/>
    </source>
</evidence>
<dbReference type="AlphaFoldDB" id="A0AAN7UXH3"/>
<feature type="coiled-coil region" evidence="1">
    <location>
        <begin position="13"/>
        <end position="47"/>
    </location>
</feature>
<evidence type="ECO:0000313" key="3">
    <source>
        <dbReference type="EMBL" id="KAK5634966.1"/>
    </source>
</evidence>
<organism evidence="3 4">
    <name type="scientific">Xylaria bambusicola</name>
    <dbReference type="NCBI Taxonomy" id="326684"/>
    <lineage>
        <taxon>Eukaryota</taxon>
        <taxon>Fungi</taxon>
        <taxon>Dikarya</taxon>
        <taxon>Ascomycota</taxon>
        <taxon>Pezizomycotina</taxon>
        <taxon>Sordariomycetes</taxon>
        <taxon>Xylariomycetidae</taxon>
        <taxon>Xylariales</taxon>
        <taxon>Xylariaceae</taxon>
        <taxon>Xylaria</taxon>
    </lineage>
</organism>
<keyword evidence="4" id="KW-1185">Reference proteome</keyword>
<evidence type="ECO:0000256" key="1">
    <source>
        <dbReference type="SAM" id="Coils"/>
    </source>
</evidence>
<feature type="region of interest" description="Disordered" evidence="2">
    <location>
        <begin position="73"/>
        <end position="93"/>
    </location>
</feature>
<keyword evidence="1" id="KW-0175">Coiled coil</keyword>
<comment type="caution">
    <text evidence="3">The sequence shown here is derived from an EMBL/GenBank/DDBJ whole genome shotgun (WGS) entry which is preliminary data.</text>
</comment>
<gene>
    <name evidence="3" type="ORF">RRF57_010678</name>
</gene>
<accession>A0AAN7UXH3</accession>
<proteinExistence type="predicted"/>
<sequence length="93" mass="10515">MADPTAYAPSADKDAITTDIRALVEERNKIRNEMRKYSRIIESLNRDPMGKLGFDTQDAISWAHRLPVPKQRPDIKAGAIPPSELEWPPGLQF</sequence>